<accession>A0A9P6Q447</accession>
<reference evidence="3" key="1">
    <citation type="journal article" date="2020" name="Fungal Divers.">
        <title>Resolving the Mortierellaceae phylogeny through synthesis of multi-gene phylogenetics and phylogenomics.</title>
        <authorList>
            <person name="Vandepol N."/>
            <person name="Liber J."/>
            <person name="Desiro A."/>
            <person name="Na H."/>
            <person name="Kennedy M."/>
            <person name="Barry K."/>
            <person name="Grigoriev I.V."/>
            <person name="Miller A.N."/>
            <person name="O'Donnell K."/>
            <person name="Stajich J.E."/>
            <person name="Bonito G."/>
        </authorList>
    </citation>
    <scope>NUCLEOTIDE SEQUENCE</scope>
    <source>
        <strain evidence="3">BC1065</strain>
    </source>
</reference>
<dbReference type="SMART" id="SM01111">
    <property type="entry name" value="CVNH"/>
    <property type="match status" value="2"/>
</dbReference>
<dbReference type="InterPro" id="IPR036673">
    <property type="entry name" value="Cyanovirin-N_sf"/>
</dbReference>
<feature type="chain" id="PRO_5040348021" description="Cyanovirin-N domain-containing protein" evidence="1">
    <location>
        <begin position="19"/>
        <end position="245"/>
    </location>
</feature>
<proteinExistence type="predicted"/>
<evidence type="ECO:0000313" key="3">
    <source>
        <dbReference type="EMBL" id="KAG0259111.1"/>
    </source>
</evidence>
<protein>
    <recommendedName>
        <fullName evidence="2">Cyanovirin-N domain-containing protein</fullName>
    </recommendedName>
</protein>
<dbReference type="PANTHER" id="PTHR42076">
    <property type="entry name" value="CYANOVIRIN-N HOMOLOG"/>
    <property type="match status" value="1"/>
</dbReference>
<feature type="domain" description="Cyanovirin-N" evidence="2">
    <location>
        <begin position="32"/>
        <end position="126"/>
    </location>
</feature>
<name>A0A9P6Q447_9FUNG</name>
<dbReference type="AlphaFoldDB" id="A0A9P6Q447"/>
<dbReference type="OrthoDB" id="2441380at2759"/>
<dbReference type="Proteomes" id="UP000807716">
    <property type="component" value="Unassembled WGS sequence"/>
</dbReference>
<gene>
    <name evidence="3" type="ORF">DFQ27_004238</name>
</gene>
<feature type="domain" description="Cyanovirin-N" evidence="2">
    <location>
        <begin position="139"/>
        <end position="234"/>
    </location>
</feature>
<evidence type="ECO:0000313" key="4">
    <source>
        <dbReference type="Proteomes" id="UP000807716"/>
    </source>
</evidence>
<keyword evidence="1" id="KW-0732">Signal</keyword>
<comment type="caution">
    <text evidence="3">The sequence shown here is derived from an EMBL/GenBank/DDBJ whole genome shotgun (WGS) entry which is preliminary data.</text>
</comment>
<organism evidence="3 4">
    <name type="scientific">Actinomortierella ambigua</name>
    <dbReference type="NCBI Taxonomy" id="1343610"/>
    <lineage>
        <taxon>Eukaryota</taxon>
        <taxon>Fungi</taxon>
        <taxon>Fungi incertae sedis</taxon>
        <taxon>Mucoromycota</taxon>
        <taxon>Mortierellomycotina</taxon>
        <taxon>Mortierellomycetes</taxon>
        <taxon>Mortierellales</taxon>
        <taxon>Mortierellaceae</taxon>
        <taxon>Actinomortierella</taxon>
    </lineage>
</organism>
<sequence>MHFHGIAILLSLTTAALSAPVSGGMFIDPEITVSCRAFEMLKDKRTVKAICLSEVETTINTLDFLGNNYGQFEWDGEKNWWENGSGDPVLEGSVLTAGLFTRNGKTVNATVDLAERIKNIDGKLTYSVGSPTSQVVNPDISKSCRDFLFVDGHVLTAVCLTEVSTKIDTYKILGNEKGQFRWGKKKWSKYASKVKLTSENGPVITAMLKYKGKMRTDSVKLDERIKNIDGKLTYYEYRWPTPFKN</sequence>
<dbReference type="InterPro" id="IPR011058">
    <property type="entry name" value="Cyanovirin-N"/>
</dbReference>
<dbReference type="EMBL" id="JAAAJB010000297">
    <property type="protein sequence ID" value="KAG0259111.1"/>
    <property type="molecule type" value="Genomic_DNA"/>
</dbReference>
<dbReference type="SUPFAM" id="SSF51322">
    <property type="entry name" value="Cyanovirin-N"/>
    <property type="match status" value="2"/>
</dbReference>
<feature type="signal peptide" evidence="1">
    <location>
        <begin position="1"/>
        <end position="18"/>
    </location>
</feature>
<dbReference type="Pfam" id="PF08881">
    <property type="entry name" value="CVNH"/>
    <property type="match status" value="2"/>
</dbReference>
<evidence type="ECO:0000256" key="1">
    <source>
        <dbReference type="SAM" id="SignalP"/>
    </source>
</evidence>
<dbReference type="Gene3D" id="2.30.60.10">
    <property type="entry name" value="Cyanovirin-N"/>
    <property type="match status" value="2"/>
</dbReference>
<keyword evidence="4" id="KW-1185">Reference proteome</keyword>
<dbReference type="PANTHER" id="PTHR42076:SF1">
    <property type="entry name" value="CYANOVIRIN-N DOMAIN-CONTAINING PROTEIN"/>
    <property type="match status" value="1"/>
</dbReference>
<evidence type="ECO:0000259" key="2">
    <source>
        <dbReference type="SMART" id="SM01111"/>
    </source>
</evidence>